<dbReference type="GO" id="GO:0070694">
    <property type="term" value="F:5-hydroxymethyl-dUMP N-hydrolase activity"/>
    <property type="evidence" value="ECO:0007669"/>
    <property type="project" value="TreeGrafter"/>
</dbReference>
<dbReference type="InterPro" id="IPR051239">
    <property type="entry name" value="2'-dNMP_N-hydrolase"/>
</dbReference>
<dbReference type="SUPFAM" id="SSF52309">
    <property type="entry name" value="N-(deoxy)ribosyltransferase-like"/>
    <property type="match status" value="1"/>
</dbReference>
<accession>A0A6J5ZBE3</accession>
<protein>
    <submittedName>
        <fullName evidence="1">Unannotated protein</fullName>
    </submittedName>
</protein>
<gene>
    <name evidence="1" type="ORF">UFOPK3770_00638</name>
</gene>
<dbReference type="Gene3D" id="3.40.50.450">
    <property type="match status" value="1"/>
</dbReference>
<dbReference type="PANTHER" id="PTHR15364">
    <property type="entry name" value="2'-DEOXYNUCLEOSIDE 5'-PHOSPHATE N-HYDROLASE 1"/>
    <property type="match status" value="1"/>
</dbReference>
<reference evidence="1" key="1">
    <citation type="submission" date="2020-05" db="EMBL/GenBank/DDBJ databases">
        <authorList>
            <person name="Chiriac C."/>
            <person name="Salcher M."/>
            <person name="Ghai R."/>
            <person name="Kavagutti S V."/>
        </authorList>
    </citation>
    <scope>NUCLEOTIDE SEQUENCE</scope>
</reference>
<proteinExistence type="predicted"/>
<organism evidence="1">
    <name type="scientific">freshwater metagenome</name>
    <dbReference type="NCBI Taxonomy" id="449393"/>
    <lineage>
        <taxon>unclassified sequences</taxon>
        <taxon>metagenomes</taxon>
        <taxon>ecological metagenomes</taxon>
    </lineage>
</organism>
<dbReference type="Pfam" id="PF05014">
    <property type="entry name" value="Nuc_deoxyrib_tr"/>
    <property type="match status" value="1"/>
</dbReference>
<dbReference type="EMBL" id="CAESAJ010000054">
    <property type="protein sequence ID" value="CAB4336893.1"/>
    <property type="molecule type" value="Genomic_DNA"/>
</dbReference>
<dbReference type="InterPro" id="IPR007710">
    <property type="entry name" value="Nucleoside_deoxyribTrfase"/>
</dbReference>
<sequence length="143" mass="16380">MSISQSLPRVYVAGPLFDEGERWFIEKVESLVASAGFETFLPHRDNPPKDQHNVAQIFANDKRGIDECDLVVANLNGITTDDGTAWEIGYAYAREKFIIGLHTDWRMRFQHEVVNLMLETSINVMVRSLDELSDALREWKPRA</sequence>
<dbReference type="AlphaFoldDB" id="A0A6J5ZBE3"/>
<evidence type="ECO:0000313" key="1">
    <source>
        <dbReference type="EMBL" id="CAB4336893.1"/>
    </source>
</evidence>
<dbReference type="PANTHER" id="PTHR15364:SF0">
    <property type="entry name" value="2'-DEOXYNUCLEOSIDE 5'-PHOSPHATE N-HYDROLASE 1"/>
    <property type="match status" value="1"/>
</dbReference>
<name>A0A6J5ZBE3_9ZZZZ</name>
<dbReference type="GO" id="GO:0009159">
    <property type="term" value="P:deoxyribonucleoside monophosphate catabolic process"/>
    <property type="evidence" value="ECO:0007669"/>
    <property type="project" value="TreeGrafter"/>
</dbReference>